<proteinExistence type="predicted"/>
<evidence type="ECO:0000313" key="3">
    <source>
        <dbReference type="Proteomes" id="UP000029462"/>
    </source>
</evidence>
<dbReference type="RefSeq" id="WP_042390265.1">
    <property type="nucleotide sequence ID" value="NZ_BBMZ01000008.1"/>
</dbReference>
<dbReference type="Proteomes" id="UP000029462">
    <property type="component" value="Unassembled WGS sequence"/>
</dbReference>
<dbReference type="Pfam" id="PF18593">
    <property type="entry name" value="CdiI_2"/>
    <property type="match status" value="1"/>
</dbReference>
<accession>A0A090UYU1</accession>
<evidence type="ECO:0000259" key="1">
    <source>
        <dbReference type="Pfam" id="PF18593"/>
    </source>
</evidence>
<dbReference type="EMBL" id="BBMZ01000008">
    <property type="protein sequence ID" value="GAL57716.1"/>
    <property type="molecule type" value="Genomic_DNA"/>
</dbReference>
<dbReference type="AlphaFoldDB" id="A0A090UYU1"/>
<feature type="domain" description="CdiI immunity protein" evidence="1">
    <location>
        <begin position="7"/>
        <end position="96"/>
    </location>
</feature>
<dbReference type="OrthoDB" id="6505884at2"/>
<reference evidence="2 3" key="1">
    <citation type="submission" date="2014-09" db="EMBL/GenBank/DDBJ databases">
        <title>Whole genome shotgun sequence of Escherichia vulneris NBRC 102420.</title>
        <authorList>
            <person name="Yoshida Y."/>
            <person name="Hosoyama A."/>
            <person name="Tsuchikane K."/>
            <person name="Ohji S."/>
            <person name="Ichikawa N."/>
            <person name="Kimura A."/>
            <person name="Yamazoe A."/>
            <person name="Ezaki T."/>
            <person name="Fujita N."/>
        </authorList>
    </citation>
    <scope>NUCLEOTIDE SEQUENCE [LARGE SCALE GENOMIC DNA]</scope>
    <source>
        <strain evidence="2 3">NBRC 102420</strain>
    </source>
</reference>
<evidence type="ECO:0000313" key="2">
    <source>
        <dbReference type="EMBL" id="GAL57716.1"/>
    </source>
</evidence>
<keyword evidence="3" id="KW-1185">Reference proteome</keyword>
<organism evidence="2 3">
    <name type="scientific">Pseudescherichia vulneris NBRC 102420</name>
    <dbReference type="NCBI Taxonomy" id="1115515"/>
    <lineage>
        <taxon>Bacteria</taxon>
        <taxon>Pseudomonadati</taxon>
        <taxon>Pseudomonadota</taxon>
        <taxon>Gammaproteobacteria</taxon>
        <taxon>Enterobacterales</taxon>
        <taxon>Enterobacteriaceae</taxon>
        <taxon>Pseudescherichia</taxon>
    </lineage>
</organism>
<comment type="caution">
    <text evidence="2">The sequence shown here is derived from an EMBL/GenBank/DDBJ whole genome shotgun (WGS) entry which is preliminary data.</text>
</comment>
<dbReference type="STRING" id="1115515.EV102420_08_01790"/>
<name>A0A090UYU1_PSEVU</name>
<gene>
    <name evidence="2" type="ORF">EV102420_08_01790</name>
</gene>
<sequence length="112" mass="13090">MDTNIEKTCELDNLVTIYFGQDCDIFDENCDFDNLLNEYLSTSSAFSLRMLLANLIELNAQDDRCEVLLARYNGEFAPERWDMSAQDWLDIVNSRLIKYMDEKGYSTELSQF</sequence>
<dbReference type="InterPro" id="IPR041129">
    <property type="entry name" value="CdiI_2"/>
</dbReference>
<protein>
    <recommendedName>
        <fullName evidence="1">CdiI immunity protein domain-containing protein</fullName>
    </recommendedName>
</protein>